<keyword evidence="2" id="KW-0963">Cytoplasm</keyword>
<feature type="region of interest" description="Disordered" evidence="4">
    <location>
        <begin position="1"/>
        <end position="30"/>
    </location>
</feature>
<dbReference type="FunCoup" id="A0A1X7UUI9">
    <property type="interactions" value="511"/>
</dbReference>
<evidence type="ECO:0000313" key="7">
    <source>
        <dbReference type="Proteomes" id="UP000007879"/>
    </source>
</evidence>
<keyword evidence="7" id="KW-1185">Reference proteome</keyword>
<organism evidence="6">
    <name type="scientific">Amphimedon queenslandica</name>
    <name type="common">Sponge</name>
    <dbReference type="NCBI Taxonomy" id="400682"/>
    <lineage>
        <taxon>Eukaryota</taxon>
        <taxon>Metazoa</taxon>
        <taxon>Porifera</taxon>
        <taxon>Demospongiae</taxon>
        <taxon>Heteroscleromorpha</taxon>
        <taxon>Haplosclerida</taxon>
        <taxon>Niphatidae</taxon>
        <taxon>Amphimedon</taxon>
    </lineage>
</organism>
<dbReference type="PANTHER" id="PTHR12357">
    <property type="entry name" value="YTH YT521-B HOMOLOGY DOMAIN-CONTAINING"/>
    <property type="match status" value="1"/>
</dbReference>
<comment type="subcellular location">
    <subcellularLocation>
        <location evidence="1">Cytoplasm</location>
    </subcellularLocation>
</comment>
<evidence type="ECO:0000256" key="3">
    <source>
        <dbReference type="ARBA" id="ARBA00022884"/>
    </source>
</evidence>
<dbReference type="FunFam" id="3.10.590.10:FF:000001">
    <property type="entry name" value="YTH domain family 1, isoform CRA_a"/>
    <property type="match status" value="1"/>
</dbReference>
<protein>
    <recommendedName>
        <fullName evidence="5">YTH domain-containing protein</fullName>
    </recommendedName>
</protein>
<evidence type="ECO:0000256" key="4">
    <source>
        <dbReference type="SAM" id="MobiDB-lite"/>
    </source>
</evidence>
<dbReference type="EnsemblMetazoa" id="Aqu2.1.31184_001">
    <property type="protein sequence ID" value="Aqu2.1.31184_001"/>
    <property type="gene ID" value="Aqu2.1.31184"/>
</dbReference>
<dbReference type="PROSITE" id="PS50882">
    <property type="entry name" value="YTH"/>
    <property type="match status" value="1"/>
</dbReference>
<dbReference type="STRING" id="400682.A0A1X7UUI9"/>
<reference evidence="6" key="2">
    <citation type="submission" date="2017-05" db="UniProtKB">
        <authorList>
            <consortium name="EnsemblMetazoa"/>
        </authorList>
    </citation>
    <scope>IDENTIFICATION</scope>
</reference>
<evidence type="ECO:0000259" key="5">
    <source>
        <dbReference type="PROSITE" id="PS50882"/>
    </source>
</evidence>
<dbReference type="EnsemblMetazoa" id="XM_003386776.2">
    <property type="protein sequence ID" value="XP_003386824.2"/>
    <property type="gene ID" value="LOC100638469"/>
</dbReference>
<dbReference type="Proteomes" id="UP000007879">
    <property type="component" value="Unassembled WGS sequence"/>
</dbReference>
<feature type="region of interest" description="Disordered" evidence="4">
    <location>
        <begin position="226"/>
        <end position="291"/>
    </location>
</feature>
<dbReference type="Gene3D" id="3.10.590.10">
    <property type="entry name" value="ph1033 like domains"/>
    <property type="match status" value="1"/>
</dbReference>
<dbReference type="PANTHER" id="PTHR12357:SF89">
    <property type="entry name" value="YTH DOMAIN-CONTAINING FAMILY PROTEIN"/>
    <property type="match status" value="1"/>
</dbReference>
<dbReference type="KEGG" id="aqu:100638469"/>
<feature type="domain" description="YTH" evidence="5">
    <location>
        <begin position="319"/>
        <end position="454"/>
    </location>
</feature>
<proteinExistence type="predicted"/>
<dbReference type="CDD" id="cd21134">
    <property type="entry name" value="YTH"/>
    <property type="match status" value="1"/>
</dbReference>
<dbReference type="eggNOG" id="KOG1901">
    <property type="taxonomic scope" value="Eukaryota"/>
</dbReference>
<name>A0A1X7UUI9_AMPQE</name>
<dbReference type="GO" id="GO:1990247">
    <property type="term" value="F:N6-methyladenosine-containing RNA reader activity"/>
    <property type="evidence" value="ECO:0007669"/>
    <property type="project" value="TreeGrafter"/>
</dbReference>
<reference evidence="7" key="1">
    <citation type="journal article" date="2010" name="Nature">
        <title>The Amphimedon queenslandica genome and the evolution of animal complexity.</title>
        <authorList>
            <person name="Srivastava M."/>
            <person name="Simakov O."/>
            <person name="Chapman J."/>
            <person name="Fahey B."/>
            <person name="Gauthier M.E."/>
            <person name="Mitros T."/>
            <person name="Richards G.S."/>
            <person name="Conaco C."/>
            <person name="Dacre M."/>
            <person name="Hellsten U."/>
            <person name="Larroux C."/>
            <person name="Putnam N.H."/>
            <person name="Stanke M."/>
            <person name="Adamska M."/>
            <person name="Darling A."/>
            <person name="Degnan S.M."/>
            <person name="Oakley T.H."/>
            <person name="Plachetzki D.C."/>
            <person name="Zhai Y."/>
            <person name="Adamski M."/>
            <person name="Calcino A."/>
            <person name="Cummins S.F."/>
            <person name="Goodstein D.M."/>
            <person name="Harris C."/>
            <person name="Jackson D.J."/>
            <person name="Leys S.P."/>
            <person name="Shu S."/>
            <person name="Woodcroft B.J."/>
            <person name="Vervoort M."/>
            <person name="Kosik K.S."/>
            <person name="Manning G."/>
            <person name="Degnan B.M."/>
            <person name="Rokhsar D.S."/>
        </authorList>
    </citation>
    <scope>NUCLEOTIDE SEQUENCE [LARGE SCALE GENOMIC DNA]</scope>
</reference>
<dbReference type="InterPro" id="IPR007275">
    <property type="entry name" value="YTH_domain"/>
</dbReference>
<dbReference type="Pfam" id="PF04146">
    <property type="entry name" value="YTH"/>
    <property type="match status" value="1"/>
</dbReference>
<dbReference type="AlphaFoldDB" id="A0A1X7UUI9"/>
<dbReference type="GO" id="GO:0005737">
    <property type="term" value="C:cytoplasm"/>
    <property type="evidence" value="ECO:0007669"/>
    <property type="project" value="UniProtKB-SubCell"/>
</dbReference>
<keyword evidence="3" id="KW-0694">RNA-binding</keyword>
<dbReference type="InterPro" id="IPR045168">
    <property type="entry name" value="YTH_prot"/>
</dbReference>
<accession>A0A1X7UUI9</accession>
<feature type="region of interest" description="Disordered" evidence="4">
    <location>
        <begin position="467"/>
        <end position="502"/>
    </location>
</feature>
<evidence type="ECO:0000256" key="2">
    <source>
        <dbReference type="ARBA" id="ARBA00022490"/>
    </source>
</evidence>
<dbReference type="InParanoid" id="A0A1X7UUI9"/>
<dbReference type="OrthoDB" id="306690at2759"/>
<sequence>MDQVRSDQQSAENAPVSANNDVAVPLQADQQQQLLTEQQPLIMTSALSNSSLPLTYTNSDPLGGIGGMAAVPTYNPFSSGDGSWTPTYDPLLGGFSYTAPGGTPASSLLATGPQALQSQFFFPGAADIGVWNQDPLLMGNSWLMGLDQSQIPVAAGPPAGTSPLAVDGSVIGGPPIDPSVGAIGQSFGGMTLNGSVNIVPAGPTILAGQPIVNDSVLSVVMPPAPVAPPAQPEKPKSWAAIASQPAKPKPPPPKTNETFESSKKPQARTNPVMANGGRGQKKPGIKSGGGSGNKLDVVSKLKLENNYNPSELTINMNNARFFVIKSYAEDDVHRSIKYNVWCSTDHGNRRLDTAFKEQKSKGGGVYLLFSVNGSGHFCGVAQMMSEVELSTDTGIWTQDKWKGRFDIRWIYVKDVPNNQLRHIRLENNENKPVTNSRDTQEVPVDKGKLVIKIIHSYQHTTSIFDDFEHYEKRQEEDDTPPSAPASTSTSTASNNKKDSKRS</sequence>
<dbReference type="GO" id="GO:0061157">
    <property type="term" value="P:mRNA destabilization"/>
    <property type="evidence" value="ECO:0007669"/>
    <property type="project" value="TreeGrafter"/>
</dbReference>
<feature type="compositionally biased region" description="Low complexity" evidence="4">
    <location>
        <begin position="484"/>
        <end position="494"/>
    </location>
</feature>
<gene>
    <name evidence="6" type="primary">100638469</name>
</gene>
<dbReference type="GO" id="GO:0003729">
    <property type="term" value="F:mRNA binding"/>
    <property type="evidence" value="ECO:0007669"/>
    <property type="project" value="TreeGrafter"/>
</dbReference>
<evidence type="ECO:0000256" key="1">
    <source>
        <dbReference type="ARBA" id="ARBA00004496"/>
    </source>
</evidence>
<feature type="compositionally biased region" description="Polar residues" evidence="4">
    <location>
        <begin position="1"/>
        <end position="20"/>
    </location>
</feature>
<evidence type="ECO:0000313" key="6">
    <source>
        <dbReference type="EnsemblMetazoa" id="Aqu2.1.31184_001"/>
    </source>
</evidence>